<evidence type="ECO:0000259" key="1">
    <source>
        <dbReference type="Pfam" id="PF02576"/>
    </source>
</evidence>
<dbReference type="PANTHER" id="PTHR34544">
    <property type="entry name" value="OSJNBA0006B20.18 PROTEIN"/>
    <property type="match status" value="1"/>
</dbReference>
<dbReference type="Pfam" id="PF25498">
    <property type="entry name" value="DUF7912"/>
    <property type="match status" value="1"/>
</dbReference>
<evidence type="ECO:0000313" key="4">
    <source>
        <dbReference type="Proteomes" id="UP000237347"/>
    </source>
</evidence>
<evidence type="ECO:0000259" key="2">
    <source>
        <dbReference type="Pfam" id="PF25498"/>
    </source>
</evidence>
<protein>
    <submittedName>
        <fullName evidence="3">Ribosome maturation factor rimp</fullName>
    </submittedName>
</protein>
<dbReference type="Proteomes" id="UP000237347">
    <property type="component" value="Unassembled WGS sequence"/>
</dbReference>
<feature type="domain" description="Ribosome maturation factor RimP N-terminal" evidence="1">
    <location>
        <begin position="159"/>
        <end position="220"/>
    </location>
</feature>
<reference evidence="3 4" key="1">
    <citation type="journal article" date="2018" name="Sci. Data">
        <title>The draft genome sequence of cork oak.</title>
        <authorList>
            <person name="Ramos A.M."/>
            <person name="Usie A."/>
            <person name="Barbosa P."/>
            <person name="Barros P.M."/>
            <person name="Capote T."/>
            <person name="Chaves I."/>
            <person name="Simoes F."/>
            <person name="Abreu I."/>
            <person name="Carrasquinho I."/>
            <person name="Faro C."/>
            <person name="Guimaraes J.B."/>
            <person name="Mendonca D."/>
            <person name="Nobrega F."/>
            <person name="Rodrigues L."/>
            <person name="Saibo N.J.M."/>
            <person name="Varela M.C."/>
            <person name="Egas C."/>
            <person name="Matos J."/>
            <person name="Miguel C.M."/>
            <person name="Oliveira M.M."/>
            <person name="Ricardo C.P."/>
            <person name="Goncalves S."/>
        </authorList>
    </citation>
    <scope>NUCLEOTIDE SEQUENCE [LARGE SCALE GENOMIC DNA]</scope>
    <source>
        <strain evidence="4">cv. HL8</strain>
    </source>
</reference>
<accession>A0AAW0KQ73</accession>
<dbReference type="Pfam" id="PF02576">
    <property type="entry name" value="RimP_N"/>
    <property type="match status" value="1"/>
</dbReference>
<organism evidence="3 4">
    <name type="scientific">Quercus suber</name>
    <name type="common">Cork oak</name>
    <dbReference type="NCBI Taxonomy" id="58331"/>
    <lineage>
        <taxon>Eukaryota</taxon>
        <taxon>Viridiplantae</taxon>
        <taxon>Streptophyta</taxon>
        <taxon>Embryophyta</taxon>
        <taxon>Tracheophyta</taxon>
        <taxon>Spermatophyta</taxon>
        <taxon>Magnoliopsida</taxon>
        <taxon>eudicotyledons</taxon>
        <taxon>Gunneridae</taxon>
        <taxon>Pentapetalae</taxon>
        <taxon>rosids</taxon>
        <taxon>fabids</taxon>
        <taxon>Fagales</taxon>
        <taxon>Fagaceae</taxon>
        <taxon>Quercus</taxon>
    </lineage>
</organism>
<proteinExistence type="predicted"/>
<dbReference type="AlphaFoldDB" id="A0AAW0KQ73"/>
<gene>
    <name evidence="3" type="primary">rimP_1</name>
    <name evidence="3" type="ORF">CFP56_015608</name>
</gene>
<evidence type="ECO:0000313" key="3">
    <source>
        <dbReference type="EMBL" id="KAK7841297.1"/>
    </source>
</evidence>
<comment type="caution">
    <text evidence="3">The sequence shown here is derived from an EMBL/GenBank/DDBJ whole genome shotgun (WGS) entry which is preliminary data.</text>
</comment>
<dbReference type="PANTHER" id="PTHR34544:SF1">
    <property type="entry name" value="OS04G0438300 PROTEIN"/>
    <property type="match status" value="1"/>
</dbReference>
<keyword evidence="4" id="KW-1185">Reference proteome</keyword>
<dbReference type="InterPro" id="IPR035956">
    <property type="entry name" value="RimP_N_sf"/>
</dbReference>
<dbReference type="SUPFAM" id="SSF75420">
    <property type="entry name" value="YhbC-like, N-terminal domain"/>
    <property type="match status" value="1"/>
</dbReference>
<name>A0AAW0KQ73_QUESU</name>
<feature type="domain" description="DUF7912" evidence="2">
    <location>
        <begin position="222"/>
        <end position="312"/>
    </location>
</feature>
<dbReference type="InterPro" id="IPR028989">
    <property type="entry name" value="RimP_N"/>
</dbReference>
<dbReference type="InterPro" id="IPR057234">
    <property type="entry name" value="DUF7912"/>
</dbReference>
<sequence>MESITRCSPPASTISFISFHKQKQKQKQTPNFNFSFPFCYRNSSTNFFFKSHTTNNNATIYARNNRNTTSSESDPVPQPTIIQQVLLDDDDDFQHEDESLDDDYFQDDDDYDTNAQLYVGDGVGGGGISLAGTWWDKEALRIAEEVSLSFDGDLQIYAFKTTLNSTIQLRIDKLSNKSGSPSMEDIEAFSVTYRARLDEAQLNKSIPENISLEVSSPGVERVVQIPHELDRFKDRPMYVKYVDEVTANGSSAESDGVFRLISFDMESKCCTWGLADVKKNREKAGKGRPLSRKQREWRLSTSFDSLRLVRLYSDI</sequence>
<dbReference type="EMBL" id="PKMF04000244">
    <property type="protein sequence ID" value="KAK7841297.1"/>
    <property type="molecule type" value="Genomic_DNA"/>
</dbReference>